<dbReference type="EMBL" id="CP007035">
    <property type="protein sequence ID" value="AHF17689.1"/>
    <property type="molecule type" value="Genomic_DNA"/>
</dbReference>
<proteinExistence type="predicted"/>
<evidence type="ECO:0000313" key="2">
    <source>
        <dbReference type="Proteomes" id="UP000003586"/>
    </source>
</evidence>
<gene>
    <name evidence="1" type="ORF">NIASO_12365</name>
</gene>
<name>W0F8C4_9BACT</name>
<keyword evidence="2" id="KW-1185">Reference proteome</keyword>
<evidence type="ECO:0000313" key="1">
    <source>
        <dbReference type="EMBL" id="AHF17689.1"/>
    </source>
</evidence>
<dbReference type="STRING" id="929713.NIASO_12365"/>
<dbReference type="Proteomes" id="UP000003586">
    <property type="component" value="Chromosome"/>
</dbReference>
<organism evidence="1 2">
    <name type="scientific">Niabella soli DSM 19437</name>
    <dbReference type="NCBI Taxonomy" id="929713"/>
    <lineage>
        <taxon>Bacteria</taxon>
        <taxon>Pseudomonadati</taxon>
        <taxon>Bacteroidota</taxon>
        <taxon>Chitinophagia</taxon>
        <taxon>Chitinophagales</taxon>
        <taxon>Chitinophagaceae</taxon>
        <taxon>Niabella</taxon>
    </lineage>
</organism>
<accession>W0F8C4</accession>
<dbReference type="AlphaFoldDB" id="W0F8C4"/>
<dbReference type="HOGENOM" id="CLU_2667356_0_0_10"/>
<dbReference type="KEGG" id="nso:NIASO_12365"/>
<sequence length="75" mass="8387">MQLRFCGAVFLCVGGARIAPIYADESPGISRKDAEEQRRNGLRSGKVKVFSDCTDFHRTFKSVYSAKSVRTKDNL</sequence>
<reference evidence="1 2" key="1">
    <citation type="submission" date="2013-12" db="EMBL/GenBank/DDBJ databases">
        <authorList>
            <consortium name="DOE Joint Genome Institute"/>
            <person name="Eisen J."/>
            <person name="Huntemann M."/>
            <person name="Han J."/>
            <person name="Chen A."/>
            <person name="Kyrpides N."/>
            <person name="Mavromatis K."/>
            <person name="Markowitz V."/>
            <person name="Palaniappan K."/>
            <person name="Ivanova N."/>
            <person name="Schaumberg A."/>
            <person name="Pati A."/>
            <person name="Liolios K."/>
            <person name="Nordberg H.P."/>
            <person name="Cantor M.N."/>
            <person name="Hua S.X."/>
            <person name="Woyke T."/>
        </authorList>
    </citation>
    <scope>NUCLEOTIDE SEQUENCE [LARGE SCALE GENOMIC DNA]</scope>
    <source>
        <strain evidence="2">DSM 19437</strain>
    </source>
</reference>
<protein>
    <submittedName>
        <fullName evidence="1">Uncharacterized protein</fullName>
    </submittedName>
</protein>